<dbReference type="PRINTS" id="PR00474">
    <property type="entry name" value="GLU5KINASE"/>
</dbReference>
<keyword evidence="7 8" id="KW-0067">ATP-binding</keyword>
<feature type="binding site" evidence="8">
    <location>
        <position position="158"/>
    </location>
    <ligand>
        <name>substrate</name>
    </ligand>
</feature>
<evidence type="ECO:0000259" key="9">
    <source>
        <dbReference type="SMART" id="SM00359"/>
    </source>
</evidence>
<dbReference type="Proteomes" id="UP001290861">
    <property type="component" value="Unassembled WGS sequence"/>
</dbReference>
<dbReference type="SMART" id="SM00359">
    <property type="entry name" value="PUA"/>
    <property type="match status" value="1"/>
</dbReference>
<keyword evidence="4 8" id="KW-0808">Transferase</keyword>
<dbReference type="HAMAP" id="MF_00456">
    <property type="entry name" value="ProB"/>
    <property type="match status" value="1"/>
</dbReference>
<evidence type="ECO:0000256" key="5">
    <source>
        <dbReference type="ARBA" id="ARBA00022741"/>
    </source>
</evidence>
<dbReference type="EMBL" id="JARVCO010000010">
    <property type="protein sequence ID" value="MDZ8118789.1"/>
    <property type="molecule type" value="Genomic_DNA"/>
</dbReference>
<evidence type="ECO:0000313" key="11">
    <source>
        <dbReference type="Proteomes" id="UP001290861"/>
    </source>
</evidence>
<dbReference type="PROSITE" id="PS50890">
    <property type="entry name" value="PUA"/>
    <property type="match status" value="1"/>
</dbReference>
<dbReference type="Pfam" id="PF00696">
    <property type="entry name" value="AA_kinase"/>
    <property type="match status" value="1"/>
</dbReference>
<dbReference type="InterPro" id="IPR001057">
    <property type="entry name" value="Glu/AcGlu_kinase"/>
</dbReference>
<evidence type="ECO:0000256" key="6">
    <source>
        <dbReference type="ARBA" id="ARBA00022777"/>
    </source>
</evidence>
<dbReference type="InterPro" id="IPR001048">
    <property type="entry name" value="Asp/Glu/Uridylate_kinase"/>
</dbReference>
<dbReference type="CDD" id="cd21157">
    <property type="entry name" value="PUA_G5K"/>
    <property type="match status" value="1"/>
</dbReference>
<comment type="catalytic activity">
    <reaction evidence="8">
        <text>L-glutamate + ATP = L-glutamyl 5-phosphate + ADP</text>
        <dbReference type="Rhea" id="RHEA:14877"/>
        <dbReference type="ChEBI" id="CHEBI:29985"/>
        <dbReference type="ChEBI" id="CHEBI:30616"/>
        <dbReference type="ChEBI" id="CHEBI:58274"/>
        <dbReference type="ChEBI" id="CHEBI:456216"/>
        <dbReference type="EC" id="2.7.2.11"/>
    </reaction>
</comment>
<dbReference type="Gene3D" id="3.40.1160.10">
    <property type="entry name" value="Acetylglutamate kinase-like"/>
    <property type="match status" value="1"/>
</dbReference>
<name>A0ABU5MX62_9BACT</name>
<sequence length="361" mass="38658">MVQRKHREALKNAKRIVVKAGSKVLVEQTGRPDHQQLKALVDELSAIRNDGGELAFVSSGAVGAGLDALNFARRPKDIPDLQMAAAVGQISLISAYHELFKANGVNVGQVLLTHDALKHRTRHLNARNTLINLIKNRVIPIINENDTISTKEIKFGDNDVLAALVSILIDADALVLLSTTDGLRNGDERVSYIEEVDDDVLALVADKADNLSTGGMASKLKSAQIAAHNGIPVVIADGRKPGVLAHIFQGQDEGTLLFPKAGNMSKRKSWIAFFNRAEGCVVIDDGAVDALRKGKSLLPVGIKAVKGNFKTGAMVDIQSPSGESVARGLVELPSHEIDDLKGRKTAGKSGEVVHHDNMVIL</sequence>
<dbReference type="Gene3D" id="2.30.130.10">
    <property type="entry name" value="PUA domain"/>
    <property type="match status" value="1"/>
</dbReference>
<dbReference type="InterPro" id="IPR019797">
    <property type="entry name" value="Glutamate_5-kinase_CS"/>
</dbReference>
<dbReference type="InterPro" id="IPR011529">
    <property type="entry name" value="Glu_5kinase"/>
</dbReference>
<keyword evidence="6 8" id="KW-0418">Kinase</keyword>
<dbReference type="PANTHER" id="PTHR43654">
    <property type="entry name" value="GLUTAMATE 5-KINASE"/>
    <property type="match status" value="1"/>
</dbReference>
<dbReference type="InterPro" id="IPR036393">
    <property type="entry name" value="AceGlu_kinase-like_sf"/>
</dbReference>
<evidence type="ECO:0000256" key="8">
    <source>
        <dbReference type="HAMAP-Rule" id="MF_00456"/>
    </source>
</evidence>
<comment type="caution">
    <text evidence="10">The sequence shown here is derived from an EMBL/GenBank/DDBJ whole genome shotgun (WGS) entry which is preliminary data.</text>
</comment>
<keyword evidence="11" id="KW-1185">Reference proteome</keyword>
<dbReference type="SUPFAM" id="SSF88697">
    <property type="entry name" value="PUA domain-like"/>
    <property type="match status" value="1"/>
</dbReference>
<feature type="binding site" evidence="8">
    <location>
        <begin position="213"/>
        <end position="219"/>
    </location>
    <ligand>
        <name>ATP</name>
        <dbReference type="ChEBI" id="CHEBI:30616"/>
    </ligand>
</feature>
<evidence type="ECO:0000256" key="2">
    <source>
        <dbReference type="ARBA" id="ARBA00022605"/>
    </source>
</evidence>
<comment type="function">
    <text evidence="8">Catalyzes the transfer of a phosphate group to glutamate to form L-glutamate 5-phosphate.</text>
</comment>
<comment type="pathway">
    <text evidence="8">Amino-acid biosynthesis; L-proline biosynthesis; L-glutamate 5-semialdehyde from L-glutamate: step 1/2.</text>
</comment>
<evidence type="ECO:0000256" key="4">
    <source>
        <dbReference type="ARBA" id="ARBA00022679"/>
    </source>
</evidence>
<dbReference type="PIRSF" id="PIRSF000729">
    <property type="entry name" value="GK"/>
    <property type="match status" value="1"/>
</dbReference>
<comment type="similarity">
    <text evidence="8">Belongs to the glutamate 5-kinase family.</text>
</comment>
<comment type="subcellular location">
    <subcellularLocation>
        <location evidence="8">Cytoplasm</location>
    </subcellularLocation>
</comment>
<dbReference type="EC" id="2.7.2.11" evidence="8"/>
<dbReference type="InterPro" id="IPR036974">
    <property type="entry name" value="PUA_sf"/>
</dbReference>
<reference evidence="10 11" key="1">
    <citation type="journal article" date="2024" name="Appl. Environ. Microbiol.">
        <title>Pontiella agarivorans sp. nov., a novel marine anaerobic bacterium capable of degrading macroalgal polysaccharides and fixing nitrogen.</title>
        <authorList>
            <person name="Liu N."/>
            <person name="Kivenson V."/>
            <person name="Peng X."/>
            <person name="Cui Z."/>
            <person name="Lankiewicz T.S."/>
            <person name="Gosselin K.M."/>
            <person name="English C.J."/>
            <person name="Blair E.M."/>
            <person name="O'Malley M.A."/>
            <person name="Valentine D.L."/>
        </authorList>
    </citation>
    <scope>NUCLEOTIDE SEQUENCE [LARGE SCALE GENOMIC DNA]</scope>
    <source>
        <strain evidence="10 11">NLcol2</strain>
    </source>
</reference>
<dbReference type="InterPro" id="IPR005715">
    <property type="entry name" value="Glu_5kinase/COase_Synthase"/>
</dbReference>
<feature type="binding site" evidence="8">
    <location>
        <position position="19"/>
    </location>
    <ligand>
        <name>ATP</name>
        <dbReference type="ChEBI" id="CHEBI:30616"/>
    </ligand>
</feature>
<dbReference type="GO" id="GO:0004349">
    <property type="term" value="F:glutamate 5-kinase activity"/>
    <property type="evidence" value="ECO:0007669"/>
    <property type="project" value="UniProtKB-EC"/>
</dbReference>
<dbReference type="PANTHER" id="PTHR43654:SF1">
    <property type="entry name" value="ISOPENTENYL PHOSPHATE KINASE"/>
    <property type="match status" value="1"/>
</dbReference>
<accession>A0ABU5MX62</accession>
<keyword evidence="2 8" id="KW-0028">Amino-acid biosynthesis</keyword>
<organism evidence="10 11">
    <name type="scientific">Pontiella agarivorans</name>
    <dbReference type="NCBI Taxonomy" id="3038953"/>
    <lineage>
        <taxon>Bacteria</taxon>
        <taxon>Pseudomonadati</taxon>
        <taxon>Kiritimatiellota</taxon>
        <taxon>Kiritimatiellia</taxon>
        <taxon>Kiritimatiellales</taxon>
        <taxon>Pontiellaceae</taxon>
        <taxon>Pontiella</taxon>
    </lineage>
</organism>
<evidence type="ECO:0000256" key="1">
    <source>
        <dbReference type="ARBA" id="ARBA00022490"/>
    </source>
</evidence>
<dbReference type="InterPro" id="IPR015947">
    <property type="entry name" value="PUA-like_sf"/>
</dbReference>
<dbReference type="PROSITE" id="PS00902">
    <property type="entry name" value="GLUTAMATE_5_KINASE"/>
    <property type="match status" value="1"/>
</dbReference>
<dbReference type="NCBIfam" id="TIGR01027">
    <property type="entry name" value="proB"/>
    <property type="match status" value="1"/>
</dbReference>
<dbReference type="CDD" id="cd04242">
    <property type="entry name" value="AAK_G5K_ProB"/>
    <property type="match status" value="1"/>
</dbReference>
<evidence type="ECO:0000256" key="7">
    <source>
        <dbReference type="ARBA" id="ARBA00022840"/>
    </source>
</evidence>
<feature type="binding site" evidence="8">
    <location>
        <position position="59"/>
    </location>
    <ligand>
        <name>substrate</name>
    </ligand>
</feature>
<comment type="caution">
    <text evidence="8">Lacks conserved residue(s) required for the propagation of feature annotation.</text>
</comment>
<dbReference type="SUPFAM" id="SSF53633">
    <property type="entry name" value="Carbamate kinase-like"/>
    <property type="match status" value="1"/>
</dbReference>
<evidence type="ECO:0000256" key="3">
    <source>
        <dbReference type="ARBA" id="ARBA00022650"/>
    </source>
</evidence>
<gene>
    <name evidence="8 10" type="primary">proB</name>
    <name evidence="10" type="ORF">P9H32_09120</name>
</gene>
<feature type="binding site" evidence="8">
    <location>
        <position position="146"/>
    </location>
    <ligand>
        <name>substrate</name>
    </ligand>
</feature>
<keyword evidence="5 8" id="KW-0547">Nucleotide-binding</keyword>
<dbReference type="RefSeq" id="WP_322608586.1">
    <property type="nucleotide sequence ID" value="NZ_JARVCO010000010.1"/>
</dbReference>
<dbReference type="Pfam" id="PF01472">
    <property type="entry name" value="PUA"/>
    <property type="match status" value="1"/>
</dbReference>
<feature type="domain" description="PUA" evidence="9">
    <location>
        <begin position="279"/>
        <end position="357"/>
    </location>
</feature>
<proteinExistence type="inferred from homology"/>
<dbReference type="InterPro" id="IPR041739">
    <property type="entry name" value="G5K_ProB"/>
</dbReference>
<evidence type="ECO:0000313" key="10">
    <source>
        <dbReference type="EMBL" id="MDZ8118789.1"/>
    </source>
</evidence>
<keyword evidence="3 8" id="KW-0641">Proline biosynthesis</keyword>
<dbReference type="InterPro" id="IPR002478">
    <property type="entry name" value="PUA"/>
</dbReference>
<protein>
    <recommendedName>
        <fullName evidence="8">Glutamate 5-kinase</fullName>
        <ecNumber evidence="8">2.7.2.11</ecNumber>
    </recommendedName>
    <alternativeName>
        <fullName evidence="8">Gamma-glutamyl kinase</fullName>
        <shortName evidence="8">GK</shortName>
    </alternativeName>
</protein>
<keyword evidence="1 8" id="KW-0963">Cytoplasm</keyword>